<feature type="transmembrane region" description="Helical" evidence="7">
    <location>
        <begin position="191"/>
        <end position="212"/>
    </location>
</feature>
<feature type="compositionally biased region" description="Low complexity" evidence="6">
    <location>
        <begin position="26"/>
        <end position="41"/>
    </location>
</feature>
<name>A0A067QI33_9AGAM</name>
<evidence type="ECO:0000259" key="8">
    <source>
        <dbReference type="Pfam" id="PF02656"/>
    </source>
</evidence>
<dbReference type="PANTHER" id="PTHR34187">
    <property type="entry name" value="FGR18P"/>
    <property type="match status" value="1"/>
</dbReference>
<keyword evidence="3 7" id="KW-0812">Transmembrane</keyword>
<evidence type="ECO:0000256" key="4">
    <source>
        <dbReference type="ARBA" id="ARBA00022989"/>
    </source>
</evidence>
<proteinExistence type="predicted"/>
<dbReference type="InterPro" id="IPR003807">
    <property type="entry name" value="DUF202"/>
</dbReference>
<comment type="subcellular location">
    <subcellularLocation>
        <location evidence="1">Cell membrane</location>
        <topology evidence="1">Multi-pass membrane protein</topology>
    </subcellularLocation>
</comment>
<gene>
    <name evidence="9" type="ORF">JAAARDRAFT_30163</name>
</gene>
<keyword evidence="4 7" id="KW-1133">Transmembrane helix</keyword>
<dbReference type="AlphaFoldDB" id="A0A067QI33"/>
<evidence type="ECO:0000313" key="10">
    <source>
        <dbReference type="Proteomes" id="UP000027265"/>
    </source>
</evidence>
<feature type="domain" description="DUF202" evidence="8">
    <location>
        <begin position="149"/>
        <end position="220"/>
    </location>
</feature>
<protein>
    <recommendedName>
        <fullName evidence="8">DUF202 domain-containing protein</fullName>
    </recommendedName>
</protein>
<dbReference type="Pfam" id="PF02656">
    <property type="entry name" value="DUF202"/>
    <property type="match status" value="1"/>
</dbReference>
<evidence type="ECO:0000256" key="1">
    <source>
        <dbReference type="ARBA" id="ARBA00004651"/>
    </source>
</evidence>
<sequence length="257" mass="27839">MACQPRIDTPENGELSFPNTPEAGVSALSLSERASTSTSSTPLISHPNKPSIPRYLLPRQTMGDEKASATHKPVENLARDSPPAPPPTPTHDGQDSHNDCTRRNQPPRFDIPSSVPTPKKRYNKEGWGKWLESKLELSVVLDNRGSVARDHLASERTFLAYVRTSLAIASMGVAIVQLFTLSAAKSTNIRMYAHPIGATAVFLGLLTLAAGVTRYFSVQSSLTKGTFPVARFFMISMAVVLATLICIVFGILVAVRP</sequence>
<accession>A0A067QI33</accession>
<keyword evidence="10" id="KW-1185">Reference proteome</keyword>
<feature type="compositionally biased region" description="Basic and acidic residues" evidence="6">
    <location>
        <begin position="62"/>
        <end position="78"/>
    </location>
</feature>
<evidence type="ECO:0000256" key="6">
    <source>
        <dbReference type="SAM" id="MobiDB-lite"/>
    </source>
</evidence>
<feature type="region of interest" description="Disordered" evidence="6">
    <location>
        <begin position="1"/>
        <end position="123"/>
    </location>
</feature>
<dbReference type="HOGENOM" id="CLU_053359_3_1_1"/>
<dbReference type="Proteomes" id="UP000027265">
    <property type="component" value="Unassembled WGS sequence"/>
</dbReference>
<evidence type="ECO:0000313" key="9">
    <source>
        <dbReference type="EMBL" id="KDQ62266.1"/>
    </source>
</evidence>
<keyword evidence="5 7" id="KW-0472">Membrane</keyword>
<dbReference type="GO" id="GO:0005886">
    <property type="term" value="C:plasma membrane"/>
    <property type="evidence" value="ECO:0007669"/>
    <property type="project" value="UniProtKB-SubCell"/>
</dbReference>
<feature type="transmembrane region" description="Helical" evidence="7">
    <location>
        <begin position="158"/>
        <end position="179"/>
    </location>
</feature>
<dbReference type="OrthoDB" id="199599at2759"/>
<feature type="transmembrane region" description="Helical" evidence="7">
    <location>
        <begin position="232"/>
        <end position="255"/>
    </location>
</feature>
<evidence type="ECO:0000256" key="5">
    <source>
        <dbReference type="ARBA" id="ARBA00023136"/>
    </source>
</evidence>
<keyword evidence="2" id="KW-1003">Cell membrane</keyword>
<feature type="compositionally biased region" description="Basic and acidic residues" evidence="6">
    <location>
        <begin position="92"/>
        <end position="102"/>
    </location>
</feature>
<evidence type="ECO:0000256" key="3">
    <source>
        <dbReference type="ARBA" id="ARBA00022692"/>
    </source>
</evidence>
<dbReference type="EMBL" id="KL197711">
    <property type="protein sequence ID" value="KDQ62266.1"/>
    <property type="molecule type" value="Genomic_DNA"/>
</dbReference>
<reference evidence="10" key="1">
    <citation type="journal article" date="2014" name="Proc. Natl. Acad. Sci. U.S.A.">
        <title>Extensive sampling of basidiomycete genomes demonstrates inadequacy of the white-rot/brown-rot paradigm for wood decay fungi.</title>
        <authorList>
            <person name="Riley R."/>
            <person name="Salamov A.A."/>
            <person name="Brown D.W."/>
            <person name="Nagy L.G."/>
            <person name="Floudas D."/>
            <person name="Held B.W."/>
            <person name="Levasseur A."/>
            <person name="Lombard V."/>
            <person name="Morin E."/>
            <person name="Otillar R."/>
            <person name="Lindquist E.A."/>
            <person name="Sun H."/>
            <person name="LaButti K.M."/>
            <person name="Schmutz J."/>
            <person name="Jabbour D."/>
            <person name="Luo H."/>
            <person name="Baker S.E."/>
            <person name="Pisabarro A.G."/>
            <person name="Walton J.D."/>
            <person name="Blanchette R.A."/>
            <person name="Henrissat B."/>
            <person name="Martin F."/>
            <person name="Cullen D."/>
            <person name="Hibbett D.S."/>
            <person name="Grigoriev I.V."/>
        </authorList>
    </citation>
    <scope>NUCLEOTIDE SEQUENCE [LARGE SCALE GENOMIC DNA]</scope>
    <source>
        <strain evidence="10">MUCL 33604</strain>
    </source>
</reference>
<evidence type="ECO:0000256" key="2">
    <source>
        <dbReference type="ARBA" id="ARBA00022475"/>
    </source>
</evidence>
<organism evidence="9 10">
    <name type="scientific">Jaapia argillacea MUCL 33604</name>
    <dbReference type="NCBI Taxonomy" id="933084"/>
    <lineage>
        <taxon>Eukaryota</taxon>
        <taxon>Fungi</taxon>
        <taxon>Dikarya</taxon>
        <taxon>Basidiomycota</taxon>
        <taxon>Agaricomycotina</taxon>
        <taxon>Agaricomycetes</taxon>
        <taxon>Agaricomycetidae</taxon>
        <taxon>Jaapiales</taxon>
        <taxon>Jaapiaceae</taxon>
        <taxon>Jaapia</taxon>
    </lineage>
</organism>
<dbReference type="InParanoid" id="A0A067QI33"/>
<dbReference type="PANTHER" id="PTHR34187:SF2">
    <property type="entry name" value="DUF202 DOMAIN-CONTAINING PROTEIN"/>
    <property type="match status" value="1"/>
</dbReference>
<evidence type="ECO:0000256" key="7">
    <source>
        <dbReference type="SAM" id="Phobius"/>
    </source>
</evidence>
<dbReference type="InterPro" id="IPR052053">
    <property type="entry name" value="IM_YidH-like"/>
</dbReference>